<dbReference type="Gene3D" id="1.10.630.10">
    <property type="entry name" value="Cytochrome P450"/>
    <property type="match status" value="1"/>
</dbReference>
<keyword evidence="11" id="KW-0812">Transmembrane</keyword>
<dbReference type="Proteomes" id="UP000308652">
    <property type="component" value="Unassembled WGS sequence"/>
</dbReference>
<comment type="pathway">
    <text evidence="2">Secondary metabolite biosynthesis.</text>
</comment>
<dbReference type="PRINTS" id="PR00463">
    <property type="entry name" value="EP450I"/>
</dbReference>
<dbReference type="GO" id="GO:0016705">
    <property type="term" value="F:oxidoreductase activity, acting on paired donors, with incorporation or reduction of molecular oxygen"/>
    <property type="evidence" value="ECO:0007669"/>
    <property type="project" value="InterPro"/>
</dbReference>
<evidence type="ECO:0000256" key="9">
    <source>
        <dbReference type="PIRSR" id="PIRSR602401-1"/>
    </source>
</evidence>
<dbReference type="SUPFAM" id="SSF48264">
    <property type="entry name" value="Cytochrome P450"/>
    <property type="match status" value="1"/>
</dbReference>
<reference evidence="12 13" key="1">
    <citation type="journal article" date="2019" name="Nat. Ecol. Evol.">
        <title>Megaphylogeny resolves global patterns of mushroom evolution.</title>
        <authorList>
            <person name="Varga T."/>
            <person name="Krizsan K."/>
            <person name="Foldi C."/>
            <person name="Dima B."/>
            <person name="Sanchez-Garcia M."/>
            <person name="Sanchez-Ramirez S."/>
            <person name="Szollosi G.J."/>
            <person name="Szarkandi J.G."/>
            <person name="Papp V."/>
            <person name="Albert L."/>
            <person name="Andreopoulos W."/>
            <person name="Angelini C."/>
            <person name="Antonin V."/>
            <person name="Barry K.W."/>
            <person name="Bougher N.L."/>
            <person name="Buchanan P."/>
            <person name="Buyck B."/>
            <person name="Bense V."/>
            <person name="Catcheside P."/>
            <person name="Chovatia M."/>
            <person name="Cooper J."/>
            <person name="Damon W."/>
            <person name="Desjardin D."/>
            <person name="Finy P."/>
            <person name="Geml J."/>
            <person name="Haridas S."/>
            <person name="Hughes K."/>
            <person name="Justo A."/>
            <person name="Karasinski D."/>
            <person name="Kautmanova I."/>
            <person name="Kiss B."/>
            <person name="Kocsube S."/>
            <person name="Kotiranta H."/>
            <person name="LaButti K.M."/>
            <person name="Lechner B.E."/>
            <person name="Liimatainen K."/>
            <person name="Lipzen A."/>
            <person name="Lukacs Z."/>
            <person name="Mihaltcheva S."/>
            <person name="Morgado L.N."/>
            <person name="Niskanen T."/>
            <person name="Noordeloos M.E."/>
            <person name="Ohm R.A."/>
            <person name="Ortiz-Santana B."/>
            <person name="Ovrebo C."/>
            <person name="Racz N."/>
            <person name="Riley R."/>
            <person name="Savchenko A."/>
            <person name="Shiryaev A."/>
            <person name="Soop K."/>
            <person name="Spirin V."/>
            <person name="Szebenyi C."/>
            <person name="Tomsovsky M."/>
            <person name="Tulloss R.E."/>
            <person name="Uehling J."/>
            <person name="Grigoriev I.V."/>
            <person name="Vagvolgyi C."/>
            <person name="Papp T."/>
            <person name="Martin F.M."/>
            <person name="Miettinen O."/>
            <person name="Hibbett D.S."/>
            <person name="Nagy L.G."/>
        </authorList>
    </citation>
    <scope>NUCLEOTIDE SEQUENCE [LARGE SCALE GENOMIC DNA]</scope>
    <source>
        <strain evidence="12 13">CBS 166.37</strain>
    </source>
</reference>
<evidence type="ECO:0000256" key="3">
    <source>
        <dbReference type="ARBA" id="ARBA00010617"/>
    </source>
</evidence>
<sequence>MGIAWISARVYLRRRRRTHPYPPGPRPSIIIGNLLDIPRGKSWLVYTDWAKKYHSDILHVSALGQHIVILNSLEAITELLDKRSHIYSDRPYWPITEIMGWSFNTLLMPYGERWREHRRYYQQFFKKEASVKYHDAQMHKIRQMLRNFLTAPDTPEVYYRTIGAEISMSMLYGYELMPPVNNDHMYAITEEAVRKGAESLIPGASIVNTFPTLRHLPRWFPGIGFKEALKIEKLTEDMKASTMKFVKSKMANAAVQQCSRTVSRCRASPPRGCGDVIFGCAPFTTVAAIATFILAMMLYPDVQKKAQRELDKVIGVDCLPTNEDRCSLPYLEAIYRETGRWIPVTNLAAPHATSQDDVYNGFFIPKGSYIRIYNRAVAHNLEVYPEPDAFKPERFFDHNSHLNSDEVNYAFGFGRRICPGRNLASSTVWLTMASILSAFNVKKPSDSTTNSQFNYKLDKIYGNEPVRFVPKNNFFTQLAEMNHRLKPS</sequence>
<dbReference type="GO" id="GO:0005506">
    <property type="term" value="F:iron ion binding"/>
    <property type="evidence" value="ECO:0007669"/>
    <property type="project" value="InterPro"/>
</dbReference>
<feature type="transmembrane region" description="Helical" evidence="11">
    <location>
        <begin position="276"/>
        <end position="299"/>
    </location>
</feature>
<dbReference type="OrthoDB" id="2789670at2759"/>
<evidence type="ECO:0000313" key="13">
    <source>
        <dbReference type="Proteomes" id="UP000308652"/>
    </source>
</evidence>
<gene>
    <name evidence="12" type="ORF">BDQ12DRAFT_614680</name>
</gene>
<keyword evidence="11" id="KW-0472">Membrane</keyword>
<comment type="similarity">
    <text evidence="3 10">Belongs to the cytochrome P450 family.</text>
</comment>
<dbReference type="InterPro" id="IPR001128">
    <property type="entry name" value="Cyt_P450"/>
</dbReference>
<dbReference type="InterPro" id="IPR050364">
    <property type="entry name" value="Cytochrome_P450_fung"/>
</dbReference>
<dbReference type="CDD" id="cd11065">
    <property type="entry name" value="CYP64-like"/>
    <property type="match status" value="1"/>
</dbReference>
<keyword evidence="8 10" id="KW-0503">Monooxygenase</keyword>
<proteinExistence type="inferred from homology"/>
<comment type="cofactor">
    <cofactor evidence="1 9">
        <name>heme</name>
        <dbReference type="ChEBI" id="CHEBI:30413"/>
    </cofactor>
</comment>
<dbReference type="EMBL" id="ML213641">
    <property type="protein sequence ID" value="TFK33800.1"/>
    <property type="molecule type" value="Genomic_DNA"/>
</dbReference>
<evidence type="ECO:0000256" key="7">
    <source>
        <dbReference type="ARBA" id="ARBA00023004"/>
    </source>
</evidence>
<evidence type="ECO:0000313" key="12">
    <source>
        <dbReference type="EMBL" id="TFK33800.1"/>
    </source>
</evidence>
<dbReference type="GO" id="GO:0004497">
    <property type="term" value="F:monooxygenase activity"/>
    <property type="evidence" value="ECO:0007669"/>
    <property type="project" value="UniProtKB-KW"/>
</dbReference>
<dbReference type="AlphaFoldDB" id="A0A5C3LLR7"/>
<evidence type="ECO:0000256" key="6">
    <source>
        <dbReference type="ARBA" id="ARBA00023002"/>
    </source>
</evidence>
<dbReference type="InterPro" id="IPR002401">
    <property type="entry name" value="Cyt_P450_E_grp-I"/>
</dbReference>
<organism evidence="12 13">
    <name type="scientific">Crucibulum laeve</name>
    <dbReference type="NCBI Taxonomy" id="68775"/>
    <lineage>
        <taxon>Eukaryota</taxon>
        <taxon>Fungi</taxon>
        <taxon>Dikarya</taxon>
        <taxon>Basidiomycota</taxon>
        <taxon>Agaricomycotina</taxon>
        <taxon>Agaricomycetes</taxon>
        <taxon>Agaricomycetidae</taxon>
        <taxon>Agaricales</taxon>
        <taxon>Agaricineae</taxon>
        <taxon>Nidulariaceae</taxon>
        <taxon>Crucibulum</taxon>
    </lineage>
</organism>
<accession>A0A5C3LLR7</accession>
<dbReference type="STRING" id="68775.A0A5C3LLR7"/>
<keyword evidence="7 9" id="KW-0408">Iron</keyword>
<keyword evidence="11" id="KW-1133">Transmembrane helix</keyword>
<keyword evidence="6 10" id="KW-0560">Oxidoreductase</keyword>
<dbReference type="PANTHER" id="PTHR46300">
    <property type="entry name" value="P450, PUTATIVE (EUROFUNG)-RELATED-RELATED"/>
    <property type="match status" value="1"/>
</dbReference>
<protein>
    <submittedName>
        <fullName evidence="12">Cytochrome P450</fullName>
    </submittedName>
</protein>
<evidence type="ECO:0000256" key="8">
    <source>
        <dbReference type="ARBA" id="ARBA00023033"/>
    </source>
</evidence>
<evidence type="ECO:0000256" key="10">
    <source>
        <dbReference type="RuleBase" id="RU000461"/>
    </source>
</evidence>
<dbReference type="PANTHER" id="PTHR46300:SF7">
    <property type="entry name" value="P450, PUTATIVE (EUROFUNG)-RELATED"/>
    <property type="match status" value="1"/>
</dbReference>
<keyword evidence="4 9" id="KW-0349">Heme</keyword>
<evidence type="ECO:0000256" key="1">
    <source>
        <dbReference type="ARBA" id="ARBA00001971"/>
    </source>
</evidence>
<dbReference type="GO" id="GO:0020037">
    <property type="term" value="F:heme binding"/>
    <property type="evidence" value="ECO:0007669"/>
    <property type="project" value="InterPro"/>
</dbReference>
<evidence type="ECO:0000256" key="11">
    <source>
        <dbReference type="SAM" id="Phobius"/>
    </source>
</evidence>
<dbReference type="InterPro" id="IPR017972">
    <property type="entry name" value="Cyt_P450_CS"/>
</dbReference>
<dbReference type="PRINTS" id="PR00385">
    <property type="entry name" value="P450"/>
</dbReference>
<keyword evidence="5 9" id="KW-0479">Metal-binding</keyword>
<dbReference type="Pfam" id="PF00067">
    <property type="entry name" value="p450"/>
    <property type="match status" value="1"/>
</dbReference>
<evidence type="ECO:0000256" key="5">
    <source>
        <dbReference type="ARBA" id="ARBA00022723"/>
    </source>
</evidence>
<evidence type="ECO:0000256" key="2">
    <source>
        <dbReference type="ARBA" id="ARBA00005179"/>
    </source>
</evidence>
<name>A0A5C3LLR7_9AGAR</name>
<dbReference type="InterPro" id="IPR036396">
    <property type="entry name" value="Cyt_P450_sf"/>
</dbReference>
<dbReference type="PROSITE" id="PS00086">
    <property type="entry name" value="CYTOCHROME_P450"/>
    <property type="match status" value="1"/>
</dbReference>
<keyword evidence="13" id="KW-1185">Reference proteome</keyword>
<evidence type="ECO:0000256" key="4">
    <source>
        <dbReference type="ARBA" id="ARBA00022617"/>
    </source>
</evidence>
<feature type="binding site" description="axial binding residue" evidence="9">
    <location>
        <position position="418"/>
    </location>
    <ligand>
        <name>heme</name>
        <dbReference type="ChEBI" id="CHEBI:30413"/>
    </ligand>
    <ligandPart>
        <name>Fe</name>
        <dbReference type="ChEBI" id="CHEBI:18248"/>
    </ligandPart>
</feature>